<accession>A0AAD4KD35</accession>
<name>A0AAD4KD35_9EURO</name>
<sequence length="499" mass="54116">MYSYDQQEPEARETVHGLYYEPHDEAKKRGYGEYRGHVQHIDLIATVNSFNDHAYNKLVEKLGVTPNRIYMTQSIPMRFPGNKAPVPGDTAASEPPQPATLEETIVQRQTVMTLSLSSYVVLSLSTVLAGNWAKADSFIPTVSGTPQELGNVTDPTINRDSCVSARFGSRMLWTCRDSQPYDSNGTPILPVYSSSASWTDFNDTGTPTIQSTIQGSDSSQIGLLCYGDNNEQPFFPITTSECNDNSAGGCPDGTRYAIWPNSPPLMTFGDPSTGSVVAYTWILQSHITSNLALLDPDPPTTLYQINYNGTAGSLNSTELPSVVSVDDTFWKADQIPYGTYGGAVVNDTAYLYGMSTAGTIGLAQVPADQVSNQTAYQYYVNNAWTSIAPGVNDTGVDISNAGAGGQGTFYYSTIWDLFVWIGQAGESIAADFYITTAPAAEGPWAEPVKFYSGESNGMAYSLQANPGLVSDPNENAIYLSYTVSTDVGYYTPLVYVQWE</sequence>
<organism evidence="1 2">
    <name type="scientific">Talaromyces proteolyticus</name>
    <dbReference type="NCBI Taxonomy" id="1131652"/>
    <lineage>
        <taxon>Eukaryota</taxon>
        <taxon>Fungi</taxon>
        <taxon>Dikarya</taxon>
        <taxon>Ascomycota</taxon>
        <taxon>Pezizomycotina</taxon>
        <taxon>Eurotiomycetes</taxon>
        <taxon>Eurotiomycetidae</taxon>
        <taxon>Eurotiales</taxon>
        <taxon>Trichocomaceae</taxon>
        <taxon>Talaromyces</taxon>
        <taxon>Talaromyces sect. Bacilispori</taxon>
    </lineage>
</organism>
<comment type="caution">
    <text evidence="1">The sequence shown here is derived from an EMBL/GenBank/DDBJ whole genome shotgun (WGS) entry which is preliminary data.</text>
</comment>
<protein>
    <recommendedName>
        <fullName evidence="3">DUF4185 domain-containing protein</fullName>
    </recommendedName>
</protein>
<dbReference type="EMBL" id="JAJTJA010000016">
    <property type="protein sequence ID" value="KAH8689169.1"/>
    <property type="molecule type" value="Genomic_DNA"/>
</dbReference>
<gene>
    <name evidence="1" type="ORF">BGW36DRAFT_466710</name>
</gene>
<proteinExistence type="predicted"/>
<evidence type="ECO:0008006" key="3">
    <source>
        <dbReference type="Google" id="ProtNLM"/>
    </source>
</evidence>
<dbReference type="GeneID" id="70252643"/>
<evidence type="ECO:0000313" key="1">
    <source>
        <dbReference type="EMBL" id="KAH8689169.1"/>
    </source>
</evidence>
<evidence type="ECO:0000313" key="2">
    <source>
        <dbReference type="Proteomes" id="UP001201262"/>
    </source>
</evidence>
<dbReference type="RefSeq" id="XP_046065595.1">
    <property type="nucleotide sequence ID" value="XM_046222356.1"/>
</dbReference>
<dbReference type="Proteomes" id="UP001201262">
    <property type="component" value="Unassembled WGS sequence"/>
</dbReference>
<dbReference type="AlphaFoldDB" id="A0AAD4KD35"/>
<keyword evidence="2" id="KW-1185">Reference proteome</keyword>
<reference evidence="1" key="1">
    <citation type="submission" date="2021-12" db="EMBL/GenBank/DDBJ databases">
        <title>Convergent genome expansion in fungi linked to evolution of root-endophyte symbiosis.</title>
        <authorList>
            <consortium name="DOE Joint Genome Institute"/>
            <person name="Ke Y.-H."/>
            <person name="Bonito G."/>
            <person name="Liao H.-L."/>
            <person name="Looney B."/>
            <person name="Rojas-Flechas A."/>
            <person name="Nash J."/>
            <person name="Hameed K."/>
            <person name="Schadt C."/>
            <person name="Martin F."/>
            <person name="Crous P.W."/>
            <person name="Miettinen O."/>
            <person name="Magnuson J.K."/>
            <person name="Labbe J."/>
            <person name="Jacobson D."/>
            <person name="Doktycz M.J."/>
            <person name="Veneault-Fourrey C."/>
            <person name="Kuo A."/>
            <person name="Mondo S."/>
            <person name="Calhoun S."/>
            <person name="Riley R."/>
            <person name="Ohm R."/>
            <person name="LaButti K."/>
            <person name="Andreopoulos B."/>
            <person name="Pangilinan J."/>
            <person name="Nolan M."/>
            <person name="Tritt A."/>
            <person name="Clum A."/>
            <person name="Lipzen A."/>
            <person name="Daum C."/>
            <person name="Barry K."/>
            <person name="Grigoriev I.V."/>
            <person name="Vilgalys R."/>
        </authorList>
    </citation>
    <scope>NUCLEOTIDE SEQUENCE</scope>
    <source>
        <strain evidence="1">PMI_201</strain>
    </source>
</reference>